<feature type="region of interest" description="Disordered" evidence="2">
    <location>
        <begin position="1443"/>
        <end position="1464"/>
    </location>
</feature>
<feature type="domain" description="Teneurin-like YD-shell" evidence="5">
    <location>
        <begin position="517"/>
        <end position="613"/>
    </location>
</feature>
<dbReference type="Gene3D" id="2.180.10.10">
    <property type="entry name" value="RHS repeat-associated core"/>
    <property type="match status" value="3"/>
</dbReference>
<evidence type="ECO:0000256" key="1">
    <source>
        <dbReference type="ARBA" id="ARBA00022737"/>
    </source>
</evidence>
<dbReference type="InterPro" id="IPR044929">
    <property type="entry name" value="DNA/RNA_non-sp_Endonuclease_sf"/>
</dbReference>
<evidence type="ECO:0000313" key="6">
    <source>
        <dbReference type="EMBL" id="CDH18162.1"/>
    </source>
</evidence>
<dbReference type="Gene3D" id="3.40.570.10">
    <property type="entry name" value="Extracellular Endonuclease, subunit A"/>
    <property type="match status" value="1"/>
</dbReference>
<organism evidence="6 7">
    <name type="scientific">Xenorhabdus bovienii str. kraussei Quebec</name>
    <dbReference type="NCBI Taxonomy" id="1398203"/>
    <lineage>
        <taxon>Bacteria</taxon>
        <taxon>Pseudomonadati</taxon>
        <taxon>Pseudomonadota</taxon>
        <taxon>Gammaproteobacteria</taxon>
        <taxon>Enterobacterales</taxon>
        <taxon>Morganellaceae</taxon>
        <taxon>Xenorhabdus</taxon>
    </lineage>
</organism>
<name>A0A077PBN4_XENBV</name>
<proteinExistence type="predicted"/>
<dbReference type="Pfam" id="PF25023">
    <property type="entry name" value="TEN_YD-shell"/>
    <property type="match status" value="3"/>
</dbReference>
<dbReference type="OrthoDB" id="6043530at2"/>
<dbReference type="InterPro" id="IPR006530">
    <property type="entry name" value="YD"/>
</dbReference>
<feature type="compositionally biased region" description="Low complexity" evidence="2">
    <location>
        <begin position="116"/>
        <end position="130"/>
    </location>
</feature>
<feature type="region of interest" description="Disordered" evidence="2">
    <location>
        <begin position="291"/>
        <end position="339"/>
    </location>
</feature>
<evidence type="ECO:0000313" key="7">
    <source>
        <dbReference type="Proteomes" id="UP000028500"/>
    </source>
</evidence>
<accession>A0A077PBN4</accession>
<dbReference type="InterPro" id="IPR022385">
    <property type="entry name" value="Rhs_assc_core"/>
</dbReference>
<dbReference type="PANTHER" id="PTHR32305">
    <property type="match status" value="1"/>
</dbReference>
<feature type="compositionally biased region" description="Basic and acidic residues" evidence="2">
    <location>
        <begin position="302"/>
        <end position="329"/>
    </location>
</feature>
<evidence type="ECO:0000259" key="3">
    <source>
        <dbReference type="Pfam" id="PF13930"/>
    </source>
</evidence>
<dbReference type="Pfam" id="PF05593">
    <property type="entry name" value="RHS_repeat"/>
    <property type="match status" value="1"/>
</dbReference>
<feature type="domain" description="Teneurin-like YD-shell" evidence="5">
    <location>
        <begin position="796"/>
        <end position="912"/>
    </location>
</feature>
<dbReference type="EMBL" id="CBSY010000006">
    <property type="protein sequence ID" value="CDH18162.1"/>
    <property type="molecule type" value="Genomic_DNA"/>
</dbReference>
<reference evidence="6" key="1">
    <citation type="submission" date="2013-07" db="EMBL/GenBank/DDBJ databases">
        <title>Sub-species coevolution in mutualistic symbiosis.</title>
        <authorList>
            <person name="Murfin K."/>
            <person name="Klassen J."/>
            <person name="Lee M."/>
            <person name="Forst S."/>
            <person name="Stock P."/>
            <person name="Goodrich-Blair H."/>
        </authorList>
    </citation>
    <scope>NUCLEOTIDE SEQUENCE [LARGE SCALE GENOMIC DNA]</scope>
    <source>
        <strain evidence="6">Kraussei Quebec</strain>
    </source>
</reference>
<feature type="domain" description="Type VII secretion system protein EssD-like" evidence="3">
    <location>
        <begin position="1420"/>
        <end position="1538"/>
    </location>
</feature>
<dbReference type="Pfam" id="PF20148">
    <property type="entry name" value="DUF6531"/>
    <property type="match status" value="1"/>
</dbReference>
<dbReference type="NCBIfam" id="TIGR01643">
    <property type="entry name" value="YD_repeat_2x"/>
    <property type="match status" value="8"/>
</dbReference>
<keyword evidence="7" id="KW-1185">Reference proteome</keyword>
<dbReference type="InterPro" id="IPR050708">
    <property type="entry name" value="T6SS_VgrG/RHS"/>
</dbReference>
<dbReference type="InterPro" id="IPR031325">
    <property type="entry name" value="RHS_repeat"/>
</dbReference>
<dbReference type="InterPro" id="IPR045351">
    <property type="entry name" value="DUF6531"/>
</dbReference>
<dbReference type="InterPro" id="IPR056823">
    <property type="entry name" value="TEN-like_YD-shell"/>
</dbReference>
<dbReference type="NCBIfam" id="TIGR03696">
    <property type="entry name" value="Rhs_assc_core"/>
    <property type="match status" value="1"/>
</dbReference>
<comment type="caution">
    <text evidence="6">The sequence shown here is derived from an EMBL/GenBank/DDBJ whole genome shotgun (WGS) entry which is preliminary data.</text>
</comment>
<keyword evidence="1" id="KW-0677">Repeat</keyword>
<dbReference type="Proteomes" id="UP000028500">
    <property type="component" value="Unassembled WGS sequence"/>
</dbReference>
<feature type="domain" description="Teneurin-like YD-shell" evidence="5">
    <location>
        <begin position="933"/>
        <end position="1230"/>
    </location>
</feature>
<dbReference type="PRINTS" id="PR00394">
    <property type="entry name" value="RHSPROTEIN"/>
</dbReference>
<feature type="region of interest" description="Disordered" evidence="2">
    <location>
        <begin position="79"/>
        <end position="139"/>
    </location>
</feature>
<gene>
    <name evidence="6" type="ORF">XBKQ1_1030003</name>
</gene>
<dbReference type="InterPro" id="IPR044927">
    <property type="entry name" value="Endonuclea_NS_2"/>
</dbReference>
<protein>
    <submittedName>
        <fullName evidence="6">Uncharacterized protein</fullName>
    </submittedName>
</protein>
<dbReference type="PANTHER" id="PTHR32305:SF15">
    <property type="entry name" value="PROTEIN RHSA-RELATED"/>
    <property type="match status" value="1"/>
</dbReference>
<evidence type="ECO:0000259" key="4">
    <source>
        <dbReference type="Pfam" id="PF20148"/>
    </source>
</evidence>
<sequence>MAHKEDTMTVRIEITGYDAQQFCENFTLHTPERAELALKYSDQLFPHSAVGGPDSLWTPAGFRQVAQDAVDKFNSGEFPLEEWKHTPPEPNEPLPAKARDDSPSGTGNTIGKIVGQAPQAAQPPQEANAAVTPETEQEKGFLDQAEEWWDETKEGVIKWGEEAGDKLSAAWDNPGKAAIGAAKGVWNTVPDVGEFVFRTTAGMPAAMMSSSGTVLKYAGADALGDTALAAADAWNKQVVDKAVELSQVDAIRFDITDKAEQGGALFAEGVGWATGWGGVIKQGAKAVVKNAKPPAGGKIKAQPKDTPEVKPKKEQPKDDATQSNDKKGNDNGLCTKEGDPVDMATGDFLQVWPVLAIPGVLPISLNRTYRSTADLHGLFGPKWADDWSRQLVIGHGEVHYTHADGVVYDFATPDNRVVSRNRHLPHCLLTGDLTGALCLTDRRAQLTYHFSPVSGSPQTLTAITDRRQNRIDFIYDKHVRLIGVTRNDGLRLSLHYRDRQLHTLDMHETRDGQPVEQRLLTCNYDPQGYLNACDAFQHNHLWHEYDTQGRMTRWHDTDQTDLTITYDGRGRVLSTTSPSGYWCDRFRYDDNARITTYLDGEGGETRYHYDPNGLVIREVDPLGRITRRQWRHSLLMWESDPSGQMTTFDYNADGALTEVGLPTGETFAYDYDEHGQLTESVLPTGERWQWHYDEQGNLTALTHPLGHRVEYQYGTHGELRQRLLPDGRAWHYAYDESQRLAAVMTPDGETTELELDLLGRLCRLTDALKQETRYRYRSDHASLIQGSLSEITLADGVTQKLDYDSEHRVVAVTDGEGRTTRYAYGAFDLLTRVTRPDGTRLHFGYDRLTRLSTVTAATGETYRYERDAAGQIIRETDFTGRTITYQYDVVGRRTQAHYPDGHQLRWHYSPAGLMTKQESWQPGGDTFVLSATTTYEYNARHQLIRAVNDDAVVEYEYDKTTGLPVCERINGREIRREWDTLTGQPLSEQLDENTLHFGYNPLAQLSQLQFNQHSPLALHYDVLGRERSRESADGFILASRYTATGLLSHQSAGQATRLFKQTQAGNDPHFPPQGTAVNRSWHYDGAYNVRMIDDSRWGQTGYRYNDNDQIVQTLFDGTRPYEEQFRYDANGNLSQHLPVEAHGALTQMSQRQQAGRVVQRGNVRYRYDDNGRLIEKTGHRDGFRPQVWRYHWDSQNRLTECDTPDGSRWRYRYDAFGRRIRKLKLHDGKLVAANLQRWLNGKPDLTARSTEIYGHDYLWSGDQLIEETPVYADGTLAFDQRVRWLYEPGALIPSARYEKGKLHYLVSDHQGTVREMLNEQGVLEWAQRLTTWGKAEKSQVLASHDANYHVGCNLRFAGQYEDEESGLYYNRFRYYNPETAQYISPDPIGLLGGVNPYGYVHNPTRWIDPLGLTCCPDNIKYGELDELGRPTGVSATLDKSHINTGTHANPNIQPPGFITGKGSNRARGHLLGRQLGGSGDDVRNLVTLQQRPANTPFMSGVEGRIRKALEQGQVVEMDSIPIYKGPSRIPAGITMKAEGSGGFYEYVTVLNPPGM</sequence>
<dbReference type="Pfam" id="PF13930">
    <property type="entry name" value="Endonuclea_NS_2"/>
    <property type="match status" value="1"/>
</dbReference>
<evidence type="ECO:0000259" key="5">
    <source>
        <dbReference type="Pfam" id="PF25023"/>
    </source>
</evidence>
<feature type="domain" description="DUF6531" evidence="4">
    <location>
        <begin position="338"/>
        <end position="410"/>
    </location>
</feature>
<dbReference type="HOGENOM" id="CLU_001218_1_7_6"/>
<evidence type="ECO:0000256" key="2">
    <source>
        <dbReference type="SAM" id="MobiDB-lite"/>
    </source>
</evidence>